<dbReference type="InterPro" id="IPR001173">
    <property type="entry name" value="Glyco_trans_2-like"/>
</dbReference>
<sequence length="989" mass="107481">MSKDLLIGLRHVDELPRVPATVPAVPLSHVAFTLHAAARFAKWNPSETALDLVARRLTSGEHDWTGIRAALISAEPRPVHPALDKIATEHLFVLWDAIGSSQDIKAEAAIARQIAHRYVNGDQINEKNLIQLASGLLNLGCVDEARVVTGALERGSWSRIVADAELAHPRFGGSHAAVIDHLNEAYRAADMLQISLTDGGGSPFNRLTASSERTAHGPLVSVIMSAWHPGDEIFTAVQSVINQTYQDWELLIMDDASGDGYDDRFAQLCGLDSRIRVIRNDENAGTYVRRNEALQIAIGDFATFHDSDDWSHPERLEIQVRDLIEHPGRIGNIVRHARATEDLSFATNRGMSLTLTEPAIMFRRREAISAAGFYDSIRKGADREYRLRLESVTGSKVETIGPMAPLLLMLASASSLSGSDFGAGWMTPARVAYRTASDRFHSLVREGLVSGRVEFPLSHRPMAAPPDLSIVGGAREAPVRVDVLVIVDGRVRKGRDEFLRRIALEIREALAGGLVVGLLHSDSLGGHHGGPRLAPALQTLVDEESVIQVFDGQPVGAEVVIIRHASAVQGHSAARRMISAPRALVVEDPAGGDARGLTFTVADVASIVTGWLGQAPGWGTIDELAHLAALHARVNRKPLVLATFRSPSAQLKYEDQVVAWSDGRVAVRYQRTFSTFVGADVVYGVGSMDAYLSLDAKSSPNRRLDRTRRFVKELVDCKAALVRTIFGELPEPQDPREVQARALLDEATTRFIVVEGSATTPDPARTVFIPFADPTPLFTGYPVHDQVAGRVLCATVDSLNEVAESVLRTFFVSRLRDLSLRIAGPASDSLGTELRRAVSRTPGKVTSRIELLSDAALIEEITAAEVIIVPEIVSPVEYQLAMTSLAFGRPVLTPSNDAVLALSAAVGDEWVIPIAGTLTAERLDAAVAQSRLRREGSMPDLRQRRWSDIGGHYEQVLRTVASEIRASVLDIEDSEIGARQMQGMDLVKA</sequence>
<organism evidence="2 3">
    <name type="scientific">Microbacterium protaetiae</name>
    <dbReference type="NCBI Taxonomy" id="2509458"/>
    <lineage>
        <taxon>Bacteria</taxon>
        <taxon>Bacillati</taxon>
        <taxon>Actinomycetota</taxon>
        <taxon>Actinomycetes</taxon>
        <taxon>Micrococcales</taxon>
        <taxon>Microbacteriaceae</taxon>
        <taxon>Microbacterium</taxon>
    </lineage>
</organism>
<evidence type="ECO:0000313" key="3">
    <source>
        <dbReference type="Proteomes" id="UP000293995"/>
    </source>
</evidence>
<dbReference type="PANTHER" id="PTHR43685">
    <property type="entry name" value="GLYCOSYLTRANSFERASE"/>
    <property type="match status" value="1"/>
</dbReference>
<dbReference type="AlphaFoldDB" id="A0A4P6EEK8"/>
<dbReference type="PANTHER" id="PTHR43685:SF2">
    <property type="entry name" value="GLYCOSYLTRANSFERASE 2-LIKE DOMAIN-CONTAINING PROTEIN"/>
    <property type="match status" value="1"/>
</dbReference>
<keyword evidence="2" id="KW-0808">Transferase</keyword>
<proteinExistence type="predicted"/>
<dbReference type="RefSeq" id="WP_129390376.1">
    <property type="nucleotide sequence ID" value="NZ_CP035494.1"/>
</dbReference>
<evidence type="ECO:0000259" key="1">
    <source>
        <dbReference type="Pfam" id="PF00535"/>
    </source>
</evidence>
<dbReference type="KEGG" id="mprt:ET475_11855"/>
<name>A0A4P6EEK8_9MICO</name>
<feature type="domain" description="Glycosyltransferase 2-like" evidence="1">
    <location>
        <begin position="221"/>
        <end position="349"/>
    </location>
</feature>
<keyword evidence="3" id="KW-1185">Reference proteome</keyword>
<dbReference type="Pfam" id="PF00535">
    <property type="entry name" value="Glycos_transf_2"/>
    <property type="match status" value="1"/>
</dbReference>
<dbReference type="Gene3D" id="3.90.550.10">
    <property type="entry name" value="Spore Coat Polysaccharide Biosynthesis Protein SpsA, Chain A"/>
    <property type="match status" value="1"/>
</dbReference>
<dbReference type="GO" id="GO:0016740">
    <property type="term" value="F:transferase activity"/>
    <property type="evidence" value="ECO:0007669"/>
    <property type="project" value="UniProtKB-KW"/>
</dbReference>
<dbReference type="InterPro" id="IPR050834">
    <property type="entry name" value="Glycosyltransf_2"/>
</dbReference>
<dbReference type="OrthoDB" id="9771846at2"/>
<dbReference type="SUPFAM" id="SSF53448">
    <property type="entry name" value="Nucleotide-diphospho-sugar transferases"/>
    <property type="match status" value="1"/>
</dbReference>
<gene>
    <name evidence="2" type="ORF">ET475_11855</name>
</gene>
<accession>A0A4P6EEK8</accession>
<dbReference type="EMBL" id="CP035494">
    <property type="protein sequence ID" value="QAY60614.1"/>
    <property type="molecule type" value="Genomic_DNA"/>
</dbReference>
<evidence type="ECO:0000313" key="2">
    <source>
        <dbReference type="EMBL" id="QAY60614.1"/>
    </source>
</evidence>
<dbReference type="InterPro" id="IPR029044">
    <property type="entry name" value="Nucleotide-diphossugar_trans"/>
</dbReference>
<reference evidence="2 3" key="1">
    <citation type="submission" date="2019-01" db="EMBL/GenBank/DDBJ databases">
        <title>Genome sequencing of strain DFW100M-13.</title>
        <authorList>
            <person name="Heo J."/>
            <person name="Kim S.-J."/>
            <person name="Kim J.-S."/>
            <person name="Hong S.-B."/>
            <person name="Kwon S.-W."/>
        </authorList>
    </citation>
    <scope>NUCLEOTIDE SEQUENCE [LARGE SCALE GENOMIC DNA]</scope>
    <source>
        <strain evidence="2 3">DFW100M-13</strain>
    </source>
</reference>
<protein>
    <submittedName>
        <fullName evidence="2">Glycosyltransferase family 2 protein</fullName>
    </submittedName>
</protein>
<dbReference type="Proteomes" id="UP000293995">
    <property type="component" value="Chromosome"/>
</dbReference>
<dbReference type="CDD" id="cd00761">
    <property type="entry name" value="Glyco_tranf_GTA_type"/>
    <property type="match status" value="1"/>
</dbReference>